<dbReference type="Proteomes" id="UP000829384">
    <property type="component" value="Unassembled WGS sequence"/>
</dbReference>
<evidence type="ECO:0000256" key="1">
    <source>
        <dbReference type="SAM" id="SignalP"/>
    </source>
</evidence>
<proteinExistence type="predicted"/>
<reference evidence="4 5" key="1">
    <citation type="submission" date="2020-08" db="EMBL/GenBank/DDBJ databases">
        <title>Whole genome sequence of Shewanella sp strain PS-2.</title>
        <authorList>
            <person name="Das S.K."/>
        </authorList>
    </citation>
    <scope>NUCLEOTIDE SEQUENCE [LARGE SCALE GENOMIC DNA]</scope>
    <source>
        <strain evidence="4 5">PS-2</strain>
    </source>
</reference>
<name>A0ABS9R0B4_9GAMM</name>
<feature type="domain" description="TraK C-terminal" evidence="3">
    <location>
        <begin position="130"/>
        <end position="263"/>
    </location>
</feature>
<feature type="domain" description="TraK N-terminal" evidence="2">
    <location>
        <begin position="29"/>
        <end position="118"/>
    </location>
</feature>
<feature type="signal peptide" evidence="1">
    <location>
        <begin position="1"/>
        <end position="19"/>
    </location>
</feature>
<comment type="caution">
    <text evidence="4">The sequence shown here is derived from an EMBL/GenBank/DDBJ whole genome shotgun (WGS) entry which is preliminary data.</text>
</comment>
<evidence type="ECO:0000259" key="3">
    <source>
        <dbReference type="Pfam" id="PF23536"/>
    </source>
</evidence>
<dbReference type="Pfam" id="PF23536">
    <property type="entry name" value="TraK_C"/>
    <property type="match status" value="1"/>
</dbReference>
<dbReference type="InterPro" id="IPR055397">
    <property type="entry name" value="TraK_C"/>
</dbReference>
<gene>
    <name evidence="4" type="primary">traK</name>
    <name evidence="4" type="ORF">H9J30_19295</name>
</gene>
<dbReference type="EMBL" id="JACSDI010000023">
    <property type="protein sequence ID" value="MCG9966043.1"/>
    <property type="molecule type" value="Genomic_DNA"/>
</dbReference>
<evidence type="ECO:0000313" key="5">
    <source>
        <dbReference type="Proteomes" id="UP000829384"/>
    </source>
</evidence>
<accession>A0ABS9R0B4</accession>
<sequence>MKKALITACALLPISGAFAANTPPKYYAFNDSETVPIELSSVDINRLVVEGDKITSIDCPEGFCVVTGTKTDKSGSARVNLNLAMPFTAYVSTEKGRHFGLFINPKAIPAVTSIFTPERYREEQPSVFDKKTPYPTMITEFVAQMIRYQNTSNPIDGYRVHMVNDGAETANIDNEPRGTESSIDEAMFTHLNAQMPKPTGLTTEPSIVFSGKYFDGIIYRLTNHSSAPITLTTAQFYSPTTRAAALSTYELAPNQTGHLFIVSGGEVM</sequence>
<evidence type="ECO:0000259" key="2">
    <source>
        <dbReference type="Pfam" id="PF06586"/>
    </source>
</evidence>
<keyword evidence="1" id="KW-0732">Signal</keyword>
<dbReference type="InterPro" id="IPR014126">
    <property type="entry name" value="TraK_Ftype"/>
</dbReference>
<organism evidence="4 5">
    <name type="scientific">Shewanella cutis</name>
    <dbReference type="NCBI Taxonomy" id="2766780"/>
    <lineage>
        <taxon>Bacteria</taxon>
        <taxon>Pseudomonadati</taxon>
        <taxon>Pseudomonadota</taxon>
        <taxon>Gammaproteobacteria</taxon>
        <taxon>Alteromonadales</taxon>
        <taxon>Shewanellaceae</taxon>
        <taxon>Shewanella</taxon>
    </lineage>
</organism>
<protein>
    <submittedName>
        <fullName evidence="4">Type-F conjugative transfer system secretin TraK</fullName>
    </submittedName>
</protein>
<dbReference type="Pfam" id="PF06586">
    <property type="entry name" value="TraK_N"/>
    <property type="match status" value="1"/>
</dbReference>
<dbReference type="RefSeq" id="WP_240132497.1">
    <property type="nucleotide sequence ID" value="NZ_JACSDI010000023.1"/>
</dbReference>
<keyword evidence="5" id="KW-1185">Reference proteome</keyword>
<feature type="chain" id="PRO_5046978324" evidence="1">
    <location>
        <begin position="20"/>
        <end position="268"/>
    </location>
</feature>
<dbReference type="NCBIfam" id="TIGR02756">
    <property type="entry name" value="TraK_Ftype"/>
    <property type="match status" value="1"/>
</dbReference>
<dbReference type="InterPro" id="IPR010563">
    <property type="entry name" value="TraK_N"/>
</dbReference>
<evidence type="ECO:0000313" key="4">
    <source>
        <dbReference type="EMBL" id="MCG9966043.1"/>
    </source>
</evidence>